<dbReference type="Gene3D" id="3.30.70.250">
    <property type="entry name" value="Malonyl-CoA ACP transacylase, ACP-binding"/>
    <property type="match status" value="1"/>
</dbReference>
<dbReference type="InterPro" id="IPR016035">
    <property type="entry name" value="Acyl_Trfase/lysoPLipase"/>
</dbReference>
<keyword evidence="3" id="KW-0012">Acyltransferase</keyword>
<accession>K6X2R3</accession>
<evidence type="ECO:0000256" key="4">
    <source>
        <dbReference type="ARBA" id="ARBA00048462"/>
    </source>
</evidence>
<keyword evidence="2" id="KW-0808">Transferase</keyword>
<feature type="domain" description="Malonyl-CoA:ACP transacylase (MAT)" evidence="5">
    <location>
        <begin position="6"/>
        <end position="309"/>
    </location>
</feature>
<comment type="catalytic activity">
    <reaction evidence="4">
        <text>holo-[ACP] + malonyl-CoA = malonyl-[ACP] + CoA</text>
        <dbReference type="Rhea" id="RHEA:41792"/>
        <dbReference type="Rhea" id="RHEA-COMP:9623"/>
        <dbReference type="Rhea" id="RHEA-COMP:9685"/>
        <dbReference type="ChEBI" id="CHEBI:57287"/>
        <dbReference type="ChEBI" id="CHEBI:57384"/>
        <dbReference type="ChEBI" id="CHEBI:64479"/>
        <dbReference type="ChEBI" id="CHEBI:78449"/>
        <dbReference type="EC" id="2.3.1.39"/>
    </reaction>
</comment>
<reference evidence="6 7" key="1">
    <citation type="submission" date="2012-08" db="EMBL/GenBank/DDBJ databases">
        <title>Whole genome shotgun sequence of Gordonia namibiensis NBRC 108229.</title>
        <authorList>
            <person name="Isaki-Nakamura S."/>
            <person name="Hosoyama A."/>
            <person name="Tsuchikane K."/>
            <person name="Katsumata H."/>
            <person name="Baba S."/>
            <person name="Yamazaki S."/>
            <person name="Fujita N."/>
        </authorList>
    </citation>
    <scope>NUCLEOTIDE SEQUENCE [LARGE SCALE GENOMIC DNA]</scope>
    <source>
        <strain evidence="6 7">NBRC 108229</strain>
    </source>
</reference>
<evidence type="ECO:0000259" key="5">
    <source>
        <dbReference type="SMART" id="SM00827"/>
    </source>
</evidence>
<dbReference type="RefSeq" id="WP_006864948.1">
    <property type="nucleotide sequence ID" value="NZ_BAHE01000002.1"/>
</dbReference>
<comment type="caution">
    <text evidence="6">The sequence shown here is derived from an EMBL/GenBank/DDBJ whole genome shotgun (WGS) entry which is preliminary data.</text>
</comment>
<sequence length="311" mass="32148">MSLALLFPGQGAQHPNMLRDLPDSPAVASTLHESGCRAEALDSDTALKDTSSVQLALLIAGVAGARALTEDQGLIPQFVAGHSVGAFAAAVTAGVLTLAEAVAAVGLRGRLMEQACAQGDWGMLALTGLPTRVAVELVSQIATEHVPLWVANVNSATETVLSGSASALQAATSAAQRAGALNSRRLDVAVASHCPVQEDTARHMAEQLASVPRRTLTARCLTNTTGRVATSADAVLDDLAQAVSRPVQWYDATRLMGELGVTCVVETEPGHVLTQLFSSAVPSVLAISLADAGLSATVDRAHRTLRSEQPR</sequence>
<dbReference type="Pfam" id="PF00698">
    <property type="entry name" value="Acyl_transf_1"/>
    <property type="match status" value="1"/>
</dbReference>
<keyword evidence="7" id="KW-1185">Reference proteome</keyword>
<dbReference type="EC" id="2.3.1.39" evidence="1"/>
<protein>
    <recommendedName>
        <fullName evidence="1">[acyl-carrier-protein] S-malonyltransferase</fullName>
        <ecNumber evidence="1">2.3.1.39</ecNumber>
    </recommendedName>
</protein>
<evidence type="ECO:0000256" key="1">
    <source>
        <dbReference type="ARBA" id="ARBA00013258"/>
    </source>
</evidence>
<name>K6X2R3_9ACTN</name>
<dbReference type="InterPro" id="IPR016036">
    <property type="entry name" value="Malonyl_transacylase_ACP-bd"/>
</dbReference>
<evidence type="ECO:0000313" key="6">
    <source>
        <dbReference type="EMBL" id="GAB98667.1"/>
    </source>
</evidence>
<dbReference type="PANTHER" id="PTHR42681:SF1">
    <property type="entry name" value="MALONYL-COA-ACYL CARRIER PROTEIN TRANSACYLASE, MITOCHONDRIAL"/>
    <property type="match status" value="1"/>
</dbReference>
<evidence type="ECO:0000313" key="7">
    <source>
        <dbReference type="Proteomes" id="UP000035058"/>
    </source>
</evidence>
<dbReference type="InterPro" id="IPR014043">
    <property type="entry name" value="Acyl_transferase_dom"/>
</dbReference>
<gene>
    <name evidence="6" type="primary">mdcH</name>
    <name evidence="6" type="ORF">GONAM_02_01900</name>
</gene>
<dbReference type="GO" id="GO:0004314">
    <property type="term" value="F:[acyl-carrier-protein] S-malonyltransferase activity"/>
    <property type="evidence" value="ECO:0007669"/>
    <property type="project" value="UniProtKB-EC"/>
</dbReference>
<dbReference type="PANTHER" id="PTHR42681">
    <property type="entry name" value="MALONYL-COA-ACYL CARRIER PROTEIN TRANSACYLASE, MITOCHONDRIAL"/>
    <property type="match status" value="1"/>
</dbReference>
<dbReference type="SUPFAM" id="SSF55048">
    <property type="entry name" value="Probable ACP-binding domain of malonyl-CoA ACP transacylase"/>
    <property type="match status" value="1"/>
</dbReference>
<dbReference type="InterPro" id="IPR001227">
    <property type="entry name" value="Ac_transferase_dom_sf"/>
</dbReference>
<dbReference type="InterPro" id="IPR050858">
    <property type="entry name" value="Mal-CoA-ACP_Trans/PKS_FabD"/>
</dbReference>
<dbReference type="GO" id="GO:0005829">
    <property type="term" value="C:cytosol"/>
    <property type="evidence" value="ECO:0007669"/>
    <property type="project" value="TreeGrafter"/>
</dbReference>
<evidence type="ECO:0000256" key="3">
    <source>
        <dbReference type="ARBA" id="ARBA00023315"/>
    </source>
</evidence>
<dbReference type="SUPFAM" id="SSF52151">
    <property type="entry name" value="FabD/lysophospholipase-like"/>
    <property type="match status" value="1"/>
</dbReference>
<dbReference type="SMART" id="SM00827">
    <property type="entry name" value="PKS_AT"/>
    <property type="match status" value="1"/>
</dbReference>
<dbReference type="Proteomes" id="UP000035058">
    <property type="component" value="Unassembled WGS sequence"/>
</dbReference>
<proteinExistence type="predicted"/>
<dbReference type="Gene3D" id="3.40.366.10">
    <property type="entry name" value="Malonyl-Coenzyme A Acyl Carrier Protein, domain 2"/>
    <property type="match status" value="1"/>
</dbReference>
<dbReference type="EMBL" id="BAHE01000002">
    <property type="protein sequence ID" value="GAB98667.1"/>
    <property type="molecule type" value="Genomic_DNA"/>
</dbReference>
<dbReference type="GO" id="GO:0006633">
    <property type="term" value="P:fatty acid biosynthetic process"/>
    <property type="evidence" value="ECO:0007669"/>
    <property type="project" value="TreeGrafter"/>
</dbReference>
<dbReference type="AlphaFoldDB" id="K6X2R3"/>
<organism evidence="6 7">
    <name type="scientific">Gordonia namibiensis NBRC 108229</name>
    <dbReference type="NCBI Taxonomy" id="1208314"/>
    <lineage>
        <taxon>Bacteria</taxon>
        <taxon>Bacillati</taxon>
        <taxon>Actinomycetota</taxon>
        <taxon>Actinomycetes</taxon>
        <taxon>Mycobacteriales</taxon>
        <taxon>Gordoniaceae</taxon>
        <taxon>Gordonia</taxon>
    </lineage>
</organism>
<evidence type="ECO:0000256" key="2">
    <source>
        <dbReference type="ARBA" id="ARBA00022679"/>
    </source>
</evidence>